<comment type="caution">
    <text evidence="1">The sequence shown here is derived from an EMBL/GenBank/DDBJ whole genome shotgun (WGS) entry which is preliminary data.</text>
</comment>
<evidence type="ECO:0008006" key="3">
    <source>
        <dbReference type="Google" id="ProtNLM"/>
    </source>
</evidence>
<protein>
    <recommendedName>
        <fullName evidence="3">Meiotically Up-regulated Gene 113 (MUG113) protein</fullName>
    </recommendedName>
</protein>
<dbReference type="RefSeq" id="WP_121056590.1">
    <property type="nucleotide sequence ID" value="NZ_RCDB01000001.1"/>
</dbReference>
<evidence type="ECO:0000313" key="2">
    <source>
        <dbReference type="Proteomes" id="UP000273158"/>
    </source>
</evidence>
<reference evidence="1 2" key="1">
    <citation type="journal article" date="2015" name="Stand. Genomic Sci.">
        <title>Genomic Encyclopedia of Bacterial and Archaeal Type Strains, Phase III: the genomes of soil and plant-associated and newly described type strains.</title>
        <authorList>
            <person name="Whitman W.B."/>
            <person name="Woyke T."/>
            <person name="Klenk H.P."/>
            <person name="Zhou Y."/>
            <person name="Lilburn T.G."/>
            <person name="Beck B.J."/>
            <person name="De Vos P."/>
            <person name="Vandamme P."/>
            <person name="Eisen J.A."/>
            <person name="Garrity G."/>
            <person name="Hugenholtz P."/>
            <person name="Kyrpides N.C."/>
        </authorList>
    </citation>
    <scope>NUCLEOTIDE SEQUENCE [LARGE SCALE GENOMIC DNA]</scope>
    <source>
        <strain evidence="1 2">S2T63</strain>
    </source>
</reference>
<sequence>MDERCRLCGADAADGADAAGERVCAVCGWRVGDVPDPDLPLPVVEVVYYIRWGDRVKIGTSRQPRRRLAVLWHEELLAFERGGRMRERERHVEFADLRLGGEWFAAEPRLLAHIARVAEAGGAADPWHVYARWLADALRG</sequence>
<dbReference type="AlphaFoldDB" id="A0A498C8D6"/>
<dbReference type="Proteomes" id="UP000273158">
    <property type="component" value="Unassembled WGS sequence"/>
</dbReference>
<proteinExistence type="predicted"/>
<gene>
    <name evidence="1" type="ORF">C7474_0052</name>
</gene>
<dbReference type="EMBL" id="RCDB01000001">
    <property type="protein sequence ID" value="RLK52125.1"/>
    <property type="molecule type" value="Genomic_DNA"/>
</dbReference>
<accession>A0A498C8D6</accession>
<evidence type="ECO:0000313" key="1">
    <source>
        <dbReference type="EMBL" id="RLK52125.1"/>
    </source>
</evidence>
<keyword evidence="2" id="KW-1185">Reference proteome</keyword>
<organism evidence="1 2">
    <name type="scientific">Microbacterium telephonicum</name>
    <dbReference type="NCBI Taxonomy" id="1714841"/>
    <lineage>
        <taxon>Bacteria</taxon>
        <taxon>Bacillati</taxon>
        <taxon>Actinomycetota</taxon>
        <taxon>Actinomycetes</taxon>
        <taxon>Micrococcales</taxon>
        <taxon>Microbacteriaceae</taxon>
        <taxon>Microbacterium</taxon>
    </lineage>
</organism>
<dbReference type="OrthoDB" id="5106355at2"/>
<name>A0A498C8D6_9MICO</name>